<dbReference type="InterPro" id="IPR036689">
    <property type="entry name" value="ESAT-6-like_sf"/>
</dbReference>
<accession>A0AAI8TTI7</accession>
<name>A0AAI8TTI7_MYCME</name>
<reference evidence="1 3" key="1">
    <citation type="journal article" date="2019" name="Emerg. Microbes Infect.">
        <title>Comprehensive subspecies identification of 175 nontuberculous mycobacteria species based on 7547 genomic profiles.</title>
        <authorList>
            <person name="Matsumoto Y."/>
            <person name="Kinjo T."/>
            <person name="Motooka D."/>
            <person name="Nabeya D."/>
            <person name="Jung N."/>
            <person name="Uechi K."/>
            <person name="Horii T."/>
            <person name="Iida T."/>
            <person name="Fujita J."/>
            <person name="Nakamura S."/>
        </authorList>
    </citation>
    <scope>NUCLEOTIDE SEQUENCE [LARGE SCALE GENOMIC DNA]</scope>
    <source>
        <strain evidence="1 3">JCM 12375</strain>
    </source>
</reference>
<protein>
    <recommendedName>
        <fullName evidence="5">WXG100 family type VII secretion target</fullName>
    </recommendedName>
</protein>
<proteinExistence type="predicted"/>
<reference evidence="2" key="3">
    <citation type="submission" date="2023-03" db="EMBL/GenBank/DDBJ databases">
        <title>Draft genome sequence of a Mycolicibacterium mageritense strain H4_3_1 isolated from a hybrid biological-inorganic system reactor.</title>
        <authorList>
            <person name="Feng X."/>
            <person name="Kazama D."/>
            <person name="Sato K."/>
            <person name="Kobayashi H."/>
        </authorList>
    </citation>
    <scope>NUCLEOTIDE SEQUENCE</scope>
    <source>
        <strain evidence="2">H4_3_1</strain>
    </source>
</reference>
<keyword evidence="3" id="KW-1185">Reference proteome</keyword>
<dbReference type="SUPFAM" id="SSF140453">
    <property type="entry name" value="EsxAB dimer-like"/>
    <property type="match status" value="1"/>
</dbReference>
<reference evidence="1" key="2">
    <citation type="submission" date="2020-02" db="EMBL/GenBank/DDBJ databases">
        <authorList>
            <person name="Matsumoto Y."/>
            <person name="Motooka D."/>
            <person name="Nakamura S."/>
        </authorList>
    </citation>
    <scope>NUCLEOTIDE SEQUENCE</scope>
    <source>
        <strain evidence="1">JCM 12375</strain>
    </source>
</reference>
<dbReference type="Proteomes" id="UP000465622">
    <property type="component" value="Chromosome"/>
</dbReference>
<evidence type="ECO:0008006" key="5">
    <source>
        <dbReference type="Google" id="ProtNLM"/>
    </source>
</evidence>
<organism evidence="2 4">
    <name type="scientific">Mycolicibacterium mageritense</name>
    <name type="common">Mycobacterium mageritense</name>
    <dbReference type="NCBI Taxonomy" id="53462"/>
    <lineage>
        <taxon>Bacteria</taxon>
        <taxon>Bacillati</taxon>
        <taxon>Actinomycetota</taxon>
        <taxon>Actinomycetes</taxon>
        <taxon>Mycobacteriales</taxon>
        <taxon>Mycobacteriaceae</taxon>
        <taxon>Mycolicibacterium</taxon>
    </lineage>
</organism>
<dbReference type="EMBL" id="AP022567">
    <property type="protein sequence ID" value="BBX33119.1"/>
    <property type="molecule type" value="Genomic_DNA"/>
</dbReference>
<dbReference type="Gene3D" id="1.10.287.1060">
    <property type="entry name" value="ESAT-6-like"/>
    <property type="match status" value="1"/>
</dbReference>
<dbReference type="RefSeq" id="WP_036430483.1">
    <property type="nucleotide sequence ID" value="NZ_AP022567.1"/>
</dbReference>
<gene>
    <name evidence="2" type="ORF">hbim_02196</name>
    <name evidence="1" type="ORF">MMAGJ_24010</name>
</gene>
<evidence type="ECO:0000313" key="3">
    <source>
        <dbReference type="Proteomes" id="UP000465622"/>
    </source>
</evidence>
<dbReference type="AlphaFoldDB" id="A0AAI8TTI7"/>
<evidence type="ECO:0000313" key="4">
    <source>
        <dbReference type="Proteomes" id="UP001241092"/>
    </source>
</evidence>
<sequence>MSQPLGVTPEGLRATSDHLADVSSRMKGVLSTLQNNLSSEGAAWGDDKIGSQFADGGDGYLAQVDWVDGSIDAKTGLLDNYSEGLRTAADTLEQQDQA</sequence>
<evidence type="ECO:0000313" key="1">
    <source>
        <dbReference type="EMBL" id="BBX33119.1"/>
    </source>
</evidence>
<evidence type="ECO:0000313" key="2">
    <source>
        <dbReference type="EMBL" id="BDY28265.1"/>
    </source>
</evidence>
<dbReference type="EMBL" id="AP027452">
    <property type="protein sequence ID" value="BDY28265.1"/>
    <property type="molecule type" value="Genomic_DNA"/>
</dbReference>
<dbReference type="Proteomes" id="UP001241092">
    <property type="component" value="Chromosome"/>
</dbReference>